<gene>
    <name evidence="3" type="ORF">FFLO_03507</name>
</gene>
<dbReference type="GO" id="GO:0009277">
    <property type="term" value="C:fungal-type cell wall"/>
    <property type="evidence" value="ECO:0007669"/>
    <property type="project" value="TreeGrafter"/>
</dbReference>
<proteinExistence type="predicted"/>
<dbReference type="GO" id="GO:0008237">
    <property type="term" value="F:metallopeptidase activity"/>
    <property type="evidence" value="ECO:0007669"/>
    <property type="project" value="InterPro"/>
</dbReference>
<protein>
    <recommendedName>
        <fullName evidence="2">Putative peptidase domain-containing protein</fullName>
    </recommendedName>
</protein>
<dbReference type="OrthoDB" id="4689212at2759"/>
<dbReference type="GO" id="GO:0009986">
    <property type="term" value="C:cell surface"/>
    <property type="evidence" value="ECO:0007669"/>
    <property type="project" value="TreeGrafter"/>
</dbReference>
<name>A0A8K0NQ59_9TREE</name>
<dbReference type="AlphaFoldDB" id="A0A8K0NQ59"/>
<dbReference type="Gene3D" id="3.40.390.10">
    <property type="entry name" value="Collagenase (Catalytic Domain)"/>
    <property type="match status" value="1"/>
</dbReference>
<feature type="chain" id="PRO_5035438779" description="Putative peptidase domain-containing protein" evidence="1">
    <location>
        <begin position="19"/>
        <end position="277"/>
    </location>
</feature>
<dbReference type="PANTHER" id="PTHR39399">
    <property type="entry name" value="PROTEIN ZPS1"/>
    <property type="match status" value="1"/>
</dbReference>
<dbReference type="PROSITE" id="PS00430">
    <property type="entry name" value="TONB_DEPENDENT_REC_1"/>
    <property type="match status" value="1"/>
</dbReference>
<dbReference type="InterPro" id="IPR029482">
    <property type="entry name" value="HRXXH"/>
</dbReference>
<dbReference type="Pfam" id="PF13933">
    <property type="entry name" value="HRXXH"/>
    <property type="match status" value="1"/>
</dbReference>
<dbReference type="GO" id="GO:0005178">
    <property type="term" value="F:integrin binding"/>
    <property type="evidence" value="ECO:0007669"/>
    <property type="project" value="TreeGrafter"/>
</dbReference>
<dbReference type="GO" id="GO:0008270">
    <property type="term" value="F:zinc ion binding"/>
    <property type="evidence" value="ECO:0007669"/>
    <property type="project" value="TreeGrafter"/>
</dbReference>
<dbReference type="GO" id="GO:0005576">
    <property type="term" value="C:extracellular region"/>
    <property type="evidence" value="ECO:0007669"/>
    <property type="project" value="TreeGrafter"/>
</dbReference>
<feature type="domain" description="Putative peptidase" evidence="2">
    <location>
        <begin position="35"/>
        <end position="239"/>
    </location>
</feature>
<dbReference type="InterPro" id="IPR024079">
    <property type="entry name" value="MetalloPept_cat_dom_sf"/>
</dbReference>
<dbReference type="InterPro" id="IPR010916">
    <property type="entry name" value="TonB_box_CS"/>
</dbReference>
<evidence type="ECO:0000313" key="3">
    <source>
        <dbReference type="EMBL" id="KAG7535987.1"/>
    </source>
</evidence>
<accession>A0A8K0NQ59</accession>
<dbReference type="EMBL" id="JABELV010000065">
    <property type="protein sequence ID" value="KAG7535987.1"/>
    <property type="molecule type" value="Genomic_DNA"/>
</dbReference>
<feature type="signal peptide" evidence="1">
    <location>
        <begin position="1"/>
        <end position="18"/>
    </location>
</feature>
<reference evidence="3" key="1">
    <citation type="submission" date="2020-04" db="EMBL/GenBank/DDBJ databases">
        <title>Analysis of mating type loci in Filobasidium floriforme.</title>
        <authorList>
            <person name="Nowrousian M."/>
        </authorList>
    </citation>
    <scope>NUCLEOTIDE SEQUENCE</scope>
    <source>
        <strain evidence="3">CBS 6242</strain>
    </source>
</reference>
<evidence type="ECO:0000259" key="2">
    <source>
        <dbReference type="Pfam" id="PF13933"/>
    </source>
</evidence>
<dbReference type="PANTHER" id="PTHR39399:SF1">
    <property type="entry name" value="PROTEIN ZPS1"/>
    <property type="match status" value="1"/>
</dbReference>
<comment type="caution">
    <text evidence="3">The sequence shown here is derived from an EMBL/GenBank/DDBJ whole genome shotgun (WGS) entry which is preliminary data.</text>
</comment>
<organism evidence="3 4">
    <name type="scientific">Filobasidium floriforme</name>
    <dbReference type="NCBI Taxonomy" id="5210"/>
    <lineage>
        <taxon>Eukaryota</taxon>
        <taxon>Fungi</taxon>
        <taxon>Dikarya</taxon>
        <taxon>Basidiomycota</taxon>
        <taxon>Agaricomycotina</taxon>
        <taxon>Tremellomycetes</taxon>
        <taxon>Filobasidiales</taxon>
        <taxon>Filobasidiaceae</taxon>
        <taxon>Filobasidium</taxon>
    </lineage>
</organism>
<sequence length="277" mass="29981">MIASALFALAALLPASLATPIKPAFSNLSKRDLKAYAEEVTVHSSCNVTQTRQLRKALADTFELTAFAQEYVYRNGPSDPVYQLYFGDGDSVVVLGAYENLMRSNKEGVLLRCDDIDGNCVQDGWRGHWRGENATEETVICDLSYIDRKYNEQFCAFGYNVVNSSPSYYFSTDLMHRLFHLPSIGLGKIGHFADDHADCVNLAKTNGTAAVYNTHSLQYFANHVYAVEVAEGGEGCIGEYDSSGIVAPTTTSAAAASGTSSAAASCHTHSDGEVHCV</sequence>
<dbReference type="Proteomes" id="UP000812966">
    <property type="component" value="Unassembled WGS sequence"/>
</dbReference>
<dbReference type="InterPro" id="IPR039124">
    <property type="entry name" value="PRA1-like"/>
</dbReference>
<dbReference type="SUPFAM" id="SSF55486">
    <property type="entry name" value="Metalloproteases ('zincins'), catalytic domain"/>
    <property type="match status" value="1"/>
</dbReference>
<evidence type="ECO:0000313" key="4">
    <source>
        <dbReference type="Proteomes" id="UP000812966"/>
    </source>
</evidence>
<evidence type="ECO:0000256" key="1">
    <source>
        <dbReference type="SAM" id="SignalP"/>
    </source>
</evidence>
<keyword evidence="4" id="KW-1185">Reference proteome</keyword>
<keyword evidence="1" id="KW-0732">Signal</keyword>